<proteinExistence type="predicted"/>
<dbReference type="RefSeq" id="WP_191713407.1">
    <property type="nucleotide sequence ID" value="NZ_JACSPX010000003.1"/>
</dbReference>
<sequence>MTDGRQQMEPEVRAAKLDADRLWLRSFGEADRREYLLDRLDRAATLANRPDVDDVLDEAWRVYCASLNDVRSEVSA</sequence>
<protein>
    <submittedName>
        <fullName evidence="1">Uncharacterized protein</fullName>
    </submittedName>
</protein>
<accession>A0ABR8W836</accession>
<reference evidence="1 2" key="1">
    <citation type="submission" date="2020-08" db="EMBL/GenBank/DDBJ databases">
        <title>A Genomic Blueprint of the Chicken Gut Microbiome.</title>
        <authorList>
            <person name="Gilroy R."/>
            <person name="Ravi A."/>
            <person name="Getino M."/>
            <person name="Pursley I."/>
            <person name="Horton D.L."/>
            <person name="Alikhan N.-F."/>
            <person name="Baker D."/>
            <person name="Gharbi K."/>
            <person name="Hall N."/>
            <person name="Watson M."/>
            <person name="Adriaenssens E.M."/>
            <person name="Foster-Nyarko E."/>
            <person name="Jarju S."/>
            <person name="Secka A."/>
            <person name="Antonio M."/>
            <person name="Oren A."/>
            <person name="Chaudhuri R."/>
            <person name="La Ragione R.M."/>
            <person name="Hildebrand F."/>
            <person name="Pallen M.J."/>
        </authorList>
    </citation>
    <scope>NUCLEOTIDE SEQUENCE [LARGE SCALE GENOMIC DNA]</scope>
    <source>
        <strain evidence="1 2">Re1</strain>
    </source>
</reference>
<keyword evidence="2" id="KW-1185">Reference proteome</keyword>
<comment type="caution">
    <text evidence="1">The sequence shown here is derived from an EMBL/GenBank/DDBJ whole genome shotgun (WGS) entry which is preliminary data.</text>
</comment>
<evidence type="ECO:0000313" key="2">
    <source>
        <dbReference type="Proteomes" id="UP000611521"/>
    </source>
</evidence>
<name>A0ABR8W836_9MICO</name>
<organism evidence="1 2">
    <name type="scientific">Microbacterium commune</name>
    <dbReference type="NCBI Taxonomy" id="2762219"/>
    <lineage>
        <taxon>Bacteria</taxon>
        <taxon>Bacillati</taxon>
        <taxon>Actinomycetota</taxon>
        <taxon>Actinomycetes</taxon>
        <taxon>Micrococcales</taxon>
        <taxon>Microbacteriaceae</taxon>
        <taxon>Microbacterium</taxon>
    </lineage>
</organism>
<dbReference type="EMBL" id="JACSPX010000003">
    <property type="protein sequence ID" value="MBD8013178.1"/>
    <property type="molecule type" value="Genomic_DNA"/>
</dbReference>
<dbReference type="Proteomes" id="UP000611521">
    <property type="component" value="Unassembled WGS sequence"/>
</dbReference>
<gene>
    <name evidence="1" type="ORF">H9633_12870</name>
</gene>
<evidence type="ECO:0000313" key="1">
    <source>
        <dbReference type="EMBL" id="MBD8013178.1"/>
    </source>
</evidence>